<dbReference type="Proteomes" id="UP000800092">
    <property type="component" value="Unassembled WGS sequence"/>
</dbReference>
<dbReference type="PANTHER" id="PTHR43355:SF2">
    <property type="entry name" value="FLAVIN REDUCTASE (NADPH)"/>
    <property type="match status" value="1"/>
</dbReference>
<dbReference type="PANTHER" id="PTHR43355">
    <property type="entry name" value="FLAVIN REDUCTASE (NADPH)"/>
    <property type="match status" value="1"/>
</dbReference>
<dbReference type="GO" id="GO:0004074">
    <property type="term" value="F:biliverdin reductase [NAD(P)H] activity"/>
    <property type="evidence" value="ECO:0007669"/>
    <property type="project" value="TreeGrafter"/>
</dbReference>
<protein>
    <submittedName>
        <fullName evidence="3">NAD-dependent epimerase/dehydratase-like protein</fullName>
    </submittedName>
</protein>
<gene>
    <name evidence="3" type="ORF">EV356DRAFT_105855</name>
</gene>
<dbReference type="Pfam" id="PF13460">
    <property type="entry name" value="NAD_binding_10"/>
    <property type="match status" value="1"/>
</dbReference>
<dbReference type="InterPro" id="IPR036291">
    <property type="entry name" value="NAD(P)-bd_dom_sf"/>
</dbReference>
<dbReference type="InterPro" id="IPR016040">
    <property type="entry name" value="NAD(P)-bd_dom"/>
</dbReference>
<feature type="domain" description="NAD(P)-binding" evidence="2">
    <location>
        <begin position="7"/>
        <end position="209"/>
    </location>
</feature>
<evidence type="ECO:0000256" key="1">
    <source>
        <dbReference type="ARBA" id="ARBA00038376"/>
    </source>
</evidence>
<dbReference type="Gene3D" id="3.40.50.720">
    <property type="entry name" value="NAD(P)-binding Rossmann-like Domain"/>
    <property type="match status" value="1"/>
</dbReference>
<evidence type="ECO:0000313" key="4">
    <source>
        <dbReference type="Proteomes" id="UP000800092"/>
    </source>
</evidence>
<accession>A0A6A6HP61</accession>
<dbReference type="OrthoDB" id="419598at2759"/>
<sequence>MHFLVIGGSGRTGRLVINQILERRQSVIALVRDPTAFGERLGLTVVQGTPTSTSDLEKAFTAIPNGIPSAVIVTLNARRKSDNPFAKPISPPRFMADCNTRIRAAMHQHGVRKLVVMSAYGTADSLPAINWLMRLVLRKTNMVHQYNDHDAVDKETKTSGLDFVLVRPSMLAGGEAKPVKDWGDQGRGVPMLAKITRASVARFLVDAAQKSRWNGQTPVITN</sequence>
<evidence type="ECO:0000313" key="3">
    <source>
        <dbReference type="EMBL" id="KAF2239632.1"/>
    </source>
</evidence>
<dbReference type="GO" id="GO:0042602">
    <property type="term" value="F:riboflavin reductase (NADPH) activity"/>
    <property type="evidence" value="ECO:0007669"/>
    <property type="project" value="TreeGrafter"/>
</dbReference>
<organism evidence="3 4">
    <name type="scientific">Viridothelium virens</name>
    <name type="common">Speckled blister lichen</name>
    <name type="synonym">Trypethelium virens</name>
    <dbReference type="NCBI Taxonomy" id="1048519"/>
    <lineage>
        <taxon>Eukaryota</taxon>
        <taxon>Fungi</taxon>
        <taxon>Dikarya</taxon>
        <taxon>Ascomycota</taxon>
        <taxon>Pezizomycotina</taxon>
        <taxon>Dothideomycetes</taxon>
        <taxon>Dothideomycetes incertae sedis</taxon>
        <taxon>Trypetheliales</taxon>
        <taxon>Trypetheliaceae</taxon>
        <taxon>Viridothelium</taxon>
    </lineage>
</organism>
<dbReference type="InterPro" id="IPR051606">
    <property type="entry name" value="Polyketide_Oxido-like"/>
</dbReference>
<keyword evidence="4" id="KW-1185">Reference proteome</keyword>
<dbReference type="EMBL" id="ML991772">
    <property type="protein sequence ID" value="KAF2239632.1"/>
    <property type="molecule type" value="Genomic_DNA"/>
</dbReference>
<name>A0A6A6HP61_VIRVR</name>
<dbReference type="AlphaFoldDB" id="A0A6A6HP61"/>
<comment type="similarity">
    <text evidence="1">Belongs to the avfA family.</text>
</comment>
<evidence type="ECO:0000259" key="2">
    <source>
        <dbReference type="Pfam" id="PF13460"/>
    </source>
</evidence>
<proteinExistence type="inferred from homology"/>
<dbReference type="SUPFAM" id="SSF51735">
    <property type="entry name" value="NAD(P)-binding Rossmann-fold domains"/>
    <property type="match status" value="1"/>
</dbReference>
<reference evidence="3" key="1">
    <citation type="journal article" date="2020" name="Stud. Mycol.">
        <title>101 Dothideomycetes genomes: a test case for predicting lifestyles and emergence of pathogens.</title>
        <authorList>
            <person name="Haridas S."/>
            <person name="Albert R."/>
            <person name="Binder M."/>
            <person name="Bloem J."/>
            <person name="Labutti K."/>
            <person name="Salamov A."/>
            <person name="Andreopoulos B."/>
            <person name="Baker S."/>
            <person name="Barry K."/>
            <person name="Bills G."/>
            <person name="Bluhm B."/>
            <person name="Cannon C."/>
            <person name="Castanera R."/>
            <person name="Culley D."/>
            <person name="Daum C."/>
            <person name="Ezra D."/>
            <person name="Gonzalez J."/>
            <person name="Henrissat B."/>
            <person name="Kuo A."/>
            <person name="Liang C."/>
            <person name="Lipzen A."/>
            <person name="Lutzoni F."/>
            <person name="Magnuson J."/>
            <person name="Mondo S."/>
            <person name="Nolan M."/>
            <person name="Ohm R."/>
            <person name="Pangilinan J."/>
            <person name="Park H.-J."/>
            <person name="Ramirez L."/>
            <person name="Alfaro M."/>
            <person name="Sun H."/>
            <person name="Tritt A."/>
            <person name="Yoshinaga Y."/>
            <person name="Zwiers L.-H."/>
            <person name="Turgeon B."/>
            <person name="Goodwin S."/>
            <person name="Spatafora J."/>
            <person name="Crous P."/>
            <person name="Grigoriev I."/>
        </authorList>
    </citation>
    <scope>NUCLEOTIDE SEQUENCE</scope>
    <source>
        <strain evidence="3">Tuck. ex Michener</strain>
    </source>
</reference>